<dbReference type="GO" id="GO:0016020">
    <property type="term" value="C:membrane"/>
    <property type="evidence" value="ECO:0007669"/>
    <property type="project" value="UniProtKB-SubCell"/>
</dbReference>
<dbReference type="AlphaFoldDB" id="A0AAN9FP08"/>
<evidence type="ECO:0000256" key="2">
    <source>
        <dbReference type="ARBA" id="ARBA00022723"/>
    </source>
</evidence>
<organism evidence="7 8">
    <name type="scientific">Crotalaria pallida</name>
    <name type="common">Smooth rattlebox</name>
    <name type="synonym">Crotalaria striata</name>
    <dbReference type="NCBI Taxonomy" id="3830"/>
    <lineage>
        <taxon>Eukaryota</taxon>
        <taxon>Viridiplantae</taxon>
        <taxon>Streptophyta</taxon>
        <taxon>Embryophyta</taxon>
        <taxon>Tracheophyta</taxon>
        <taxon>Spermatophyta</taxon>
        <taxon>Magnoliopsida</taxon>
        <taxon>eudicotyledons</taxon>
        <taxon>Gunneridae</taxon>
        <taxon>Pentapetalae</taxon>
        <taxon>rosids</taxon>
        <taxon>fabids</taxon>
        <taxon>Fabales</taxon>
        <taxon>Fabaceae</taxon>
        <taxon>Papilionoideae</taxon>
        <taxon>50 kb inversion clade</taxon>
        <taxon>genistoids sensu lato</taxon>
        <taxon>core genistoids</taxon>
        <taxon>Crotalarieae</taxon>
        <taxon>Crotalaria</taxon>
    </lineage>
</organism>
<evidence type="ECO:0000256" key="3">
    <source>
        <dbReference type="ARBA" id="ARBA00022771"/>
    </source>
</evidence>
<keyword evidence="6" id="KW-1133">Transmembrane helix</keyword>
<sequence>MPITSTNTSPTMTKWFSGIIKIVTRCKEVFSFLALASISGSALGVFMIVLERVPLATFAFIVALGGSIIGTIAGAFSFHSSEVGFLDGAVKGAVTGTIAAFEMFNLVAVDEPSDVLYRSFERPAISPVNFLNSLWNGKVFMDWICPAVARAYALHVSI</sequence>
<dbReference type="Proteomes" id="UP001372338">
    <property type="component" value="Unassembled WGS sequence"/>
</dbReference>
<gene>
    <name evidence="7" type="ORF">RIF29_17986</name>
</gene>
<evidence type="ECO:0000256" key="1">
    <source>
        <dbReference type="ARBA" id="ARBA00004370"/>
    </source>
</evidence>
<evidence type="ECO:0000256" key="4">
    <source>
        <dbReference type="ARBA" id="ARBA00022833"/>
    </source>
</evidence>
<dbReference type="PANTHER" id="PTHR46151:SF12">
    <property type="entry name" value="RING_U-BOX SUPERFAMILY PROTEIN"/>
    <property type="match status" value="1"/>
</dbReference>
<dbReference type="EMBL" id="JAYWIO010000003">
    <property type="protein sequence ID" value="KAK7276840.1"/>
    <property type="molecule type" value="Genomic_DNA"/>
</dbReference>
<keyword evidence="4" id="KW-0862">Zinc</keyword>
<comment type="subcellular location">
    <subcellularLocation>
        <location evidence="1">Membrane</location>
    </subcellularLocation>
</comment>
<dbReference type="GO" id="GO:0008270">
    <property type="term" value="F:zinc ion binding"/>
    <property type="evidence" value="ECO:0007669"/>
    <property type="project" value="UniProtKB-KW"/>
</dbReference>
<feature type="transmembrane region" description="Helical" evidence="6">
    <location>
        <begin position="55"/>
        <end position="76"/>
    </location>
</feature>
<name>A0AAN9FP08_CROPI</name>
<keyword evidence="5 6" id="KW-0472">Membrane</keyword>
<proteinExistence type="predicted"/>
<feature type="transmembrane region" description="Helical" evidence="6">
    <location>
        <begin position="29"/>
        <end position="49"/>
    </location>
</feature>
<keyword evidence="6" id="KW-0812">Transmembrane</keyword>
<evidence type="ECO:0000313" key="7">
    <source>
        <dbReference type="EMBL" id="KAK7276840.1"/>
    </source>
</evidence>
<keyword evidence="2" id="KW-0479">Metal-binding</keyword>
<dbReference type="PANTHER" id="PTHR46151">
    <property type="entry name" value="NEP1-INTERACTING PROTEIN-LIKE 2"/>
    <property type="match status" value="1"/>
</dbReference>
<comment type="caution">
    <text evidence="7">The sequence shown here is derived from an EMBL/GenBank/DDBJ whole genome shotgun (WGS) entry which is preliminary data.</text>
</comment>
<evidence type="ECO:0000256" key="5">
    <source>
        <dbReference type="ARBA" id="ARBA00023136"/>
    </source>
</evidence>
<protein>
    <submittedName>
        <fullName evidence="7">Uncharacterized protein</fullName>
    </submittedName>
</protein>
<keyword evidence="8" id="KW-1185">Reference proteome</keyword>
<keyword evidence="3" id="KW-0863">Zinc-finger</keyword>
<evidence type="ECO:0000256" key="6">
    <source>
        <dbReference type="SAM" id="Phobius"/>
    </source>
</evidence>
<reference evidence="7 8" key="1">
    <citation type="submission" date="2024-01" db="EMBL/GenBank/DDBJ databases">
        <title>The genomes of 5 underutilized Papilionoideae crops provide insights into root nodulation and disease resistanc.</title>
        <authorList>
            <person name="Yuan L."/>
        </authorList>
    </citation>
    <scope>NUCLEOTIDE SEQUENCE [LARGE SCALE GENOMIC DNA]</scope>
    <source>
        <strain evidence="7">ZHUSHIDOU_FW_LH</strain>
        <tissue evidence="7">Leaf</tissue>
    </source>
</reference>
<accession>A0AAN9FP08</accession>
<evidence type="ECO:0000313" key="8">
    <source>
        <dbReference type="Proteomes" id="UP001372338"/>
    </source>
</evidence>